<name>A0A7S3AI09_9EUKA</name>
<dbReference type="EMBL" id="HBHX01009543">
    <property type="protein sequence ID" value="CAE0104637.1"/>
    <property type="molecule type" value="Transcribed_RNA"/>
</dbReference>
<dbReference type="GO" id="GO:0000172">
    <property type="term" value="C:ribonuclease MRP complex"/>
    <property type="evidence" value="ECO:0007669"/>
    <property type="project" value="TreeGrafter"/>
</dbReference>
<sequence>MVVTSARFLLVRVELLDARPLPKATSALSSSIRDSVRENFGDFGAGLVLSLFQTRNYSPSAGLCYVRIAREHVQMMRAAISLVRFIQRQPAILTVLQTCGSPRTIRKALLTRLQKCEHSLPNDGLDAAARKELLRMQHELRDSQQEE</sequence>
<accession>A0A7S3AI09</accession>
<proteinExistence type="inferred from homology"/>
<dbReference type="GO" id="GO:0030681">
    <property type="term" value="C:multimeric ribonuclease P complex"/>
    <property type="evidence" value="ECO:0007669"/>
    <property type="project" value="TreeGrafter"/>
</dbReference>
<comment type="function">
    <text evidence="5">Component of ribonuclease P, a protein complex that generates mature tRNA molecules by cleaving their 5'-ends.</text>
</comment>
<evidence type="ECO:0000256" key="2">
    <source>
        <dbReference type="ARBA" id="ARBA00010800"/>
    </source>
</evidence>
<dbReference type="Gene3D" id="3.30.70.3250">
    <property type="entry name" value="Ribonuclease P, Pop5 subunit"/>
    <property type="match status" value="1"/>
</dbReference>
<evidence type="ECO:0000313" key="6">
    <source>
        <dbReference type="EMBL" id="CAE0104637.1"/>
    </source>
</evidence>
<dbReference type="PANTHER" id="PTHR15441">
    <property type="entry name" value="RIBONUCLEASE P PROTEIN SUBUNIT P14"/>
    <property type="match status" value="1"/>
</dbReference>
<protein>
    <recommendedName>
        <fullName evidence="5">Ribonuclease P/MRP protein subunit POP5</fullName>
    </recommendedName>
</protein>
<dbReference type="Pfam" id="PF01900">
    <property type="entry name" value="RNase_P_Rpp14"/>
    <property type="match status" value="1"/>
</dbReference>
<dbReference type="InterPro" id="IPR038085">
    <property type="entry name" value="Rnp2-like_sf"/>
</dbReference>
<dbReference type="PIRSF" id="PIRSF023803">
    <property type="entry name" value="Ribonuclease_P_prd"/>
    <property type="match status" value="1"/>
</dbReference>
<dbReference type="InterPro" id="IPR002759">
    <property type="entry name" value="Pop5/Rpp14/Rnp2-like"/>
</dbReference>
<reference evidence="6" key="1">
    <citation type="submission" date="2021-01" db="EMBL/GenBank/DDBJ databases">
        <authorList>
            <person name="Corre E."/>
            <person name="Pelletier E."/>
            <person name="Niang G."/>
            <person name="Scheremetjew M."/>
            <person name="Finn R."/>
            <person name="Kale V."/>
            <person name="Holt S."/>
            <person name="Cochrane G."/>
            <person name="Meng A."/>
            <person name="Brown T."/>
            <person name="Cohen L."/>
        </authorList>
    </citation>
    <scope>NUCLEOTIDE SEQUENCE</scope>
    <source>
        <strain evidence="6">CCMP281</strain>
    </source>
</reference>
<evidence type="ECO:0000256" key="4">
    <source>
        <dbReference type="ARBA" id="ARBA00023242"/>
    </source>
</evidence>
<dbReference type="GO" id="GO:0001682">
    <property type="term" value="P:tRNA 5'-leader removal"/>
    <property type="evidence" value="ECO:0007669"/>
    <property type="project" value="InterPro"/>
</dbReference>
<dbReference type="GO" id="GO:0033204">
    <property type="term" value="F:ribonuclease P RNA binding"/>
    <property type="evidence" value="ECO:0007669"/>
    <property type="project" value="InterPro"/>
</dbReference>
<keyword evidence="3 5" id="KW-0819">tRNA processing</keyword>
<dbReference type="AlphaFoldDB" id="A0A7S3AI09"/>
<dbReference type="GO" id="GO:0005730">
    <property type="term" value="C:nucleolus"/>
    <property type="evidence" value="ECO:0007669"/>
    <property type="project" value="TreeGrafter"/>
</dbReference>
<organism evidence="6">
    <name type="scientific">Haptolina ericina</name>
    <dbReference type="NCBI Taxonomy" id="156174"/>
    <lineage>
        <taxon>Eukaryota</taxon>
        <taxon>Haptista</taxon>
        <taxon>Haptophyta</taxon>
        <taxon>Prymnesiophyceae</taxon>
        <taxon>Prymnesiales</taxon>
        <taxon>Prymnesiaceae</taxon>
        <taxon>Haptolina</taxon>
    </lineage>
</organism>
<dbReference type="PANTHER" id="PTHR15441:SF2">
    <property type="entry name" value="RIBONUCLEASE P_MRP PROTEIN SUBUNIT POP5"/>
    <property type="match status" value="1"/>
</dbReference>
<dbReference type="InterPro" id="IPR016819">
    <property type="entry name" value="RNase_P/MRP_POP5"/>
</dbReference>
<evidence type="ECO:0000256" key="1">
    <source>
        <dbReference type="ARBA" id="ARBA00004123"/>
    </source>
</evidence>
<dbReference type="SUPFAM" id="SSF160350">
    <property type="entry name" value="Rnp2-like"/>
    <property type="match status" value="1"/>
</dbReference>
<evidence type="ECO:0000256" key="5">
    <source>
        <dbReference type="PIRNR" id="PIRNR023803"/>
    </source>
</evidence>
<comment type="similarity">
    <text evidence="2 5">Belongs to the eukaryotic/archaeal RNase P protein component 2 family.</text>
</comment>
<keyword evidence="4" id="KW-0539">Nucleus</keyword>
<gene>
    <name evidence="6" type="ORF">HERI1096_LOCUS5295</name>
</gene>
<comment type="subcellular location">
    <subcellularLocation>
        <location evidence="1">Nucleus</location>
    </subcellularLocation>
</comment>
<evidence type="ECO:0000256" key="3">
    <source>
        <dbReference type="ARBA" id="ARBA00022694"/>
    </source>
</evidence>